<gene>
    <name evidence="2" type="ORF">NO263_06430</name>
</gene>
<keyword evidence="3" id="KW-1185">Reference proteome</keyword>
<evidence type="ECO:0000256" key="1">
    <source>
        <dbReference type="SAM" id="Phobius"/>
    </source>
</evidence>
<keyword evidence="1" id="KW-1133">Transmembrane helix</keyword>
<accession>A0ABT3K561</accession>
<protein>
    <submittedName>
        <fullName evidence="2">Uncharacterized protein</fullName>
    </submittedName>
</protein>
<comment type="caution">
    <text evidence="2">The sequence shown here is derived from an EMBL/GenBank/DDBJ whole genome shotgun (WGS) entry which is preliminary data.</text>
</comment>
<organism evidence="2 3">
    <name type="scientific">Gluconacetobacter entanii</name>
    <dbReference type="NCBI Taxonomy" id="108528"/>
    <lineage>
        <taxon>Bacteria</taxon>
        <taxon>Pseudomonadati</taxon>
        <taxon>Pseudomonadota</taxon>
        <taxon>Alphaproteobacteria</taxon>
        <taxon>Acetobacterales</taxon>
        <taxon>Acetobacteraceae</taxon>
        <taxon>Gluconacetobacter</taxon>
    </lineage>
</organism>
<dbReference type="EMBL" id="JANGSQ010000096">
    <property type="protein sequence ID" value="MCW4590212.1"/>
    <property type="molecule type" value="Genomic_DNA"/>
</dbReference>
<feature type="transmembrane region" description="Helical" evidence="1">
    <location>
        <begin position="51"/>
        <end position="70"/>
    </location>
</feature>
<evidence type="ECO:0000313" key="2">
    <source>
        <dbReference type="EMBL" id="MCW4590212.1"/>
    </source>
</evidence>
<feature type="transmembrane region" description="Helical" evidence="1">
    <location>
        <begin position="12"/>
        <end position="31"/>
    </location>
</feature>
<reference evidence="2 3" key="1">
    <citation type="submission" date="2022-07" db="EMBL/GenBank/DDBJ databases">
        <title>Genome stability of Gluconacetobacter entanii AV429.</title>
        <authorList>
            <person name="Trcek J."/>
            <person name="Cepec E."/>
        </authorList>
    </citation>
    <scope>NUCLEOTIDE SEQUENCE [LARGE SCALE GENOMIC DNA]</scope>
    <source>
        <strain evidence="2 3">AV429_2022</strain>
    </source>
</reference>
<keyword evidence="1" id="KW-0472">Membrane</keyword>
<feature type="transmembrane region" description="Helical" evidence="1">
    <location>
        <begin position="77"/>
        <end position="94"/>
    </location>
</feature>
<name>A0ABT3K561_9PROT</name>
<proteinExistence type="predicted"/>
<dbReference type="Proteomes" id="UP001526337">
    <property type="component" value="Unassembled WGS sequence"/>
</dbReference>
<sequence>MTRDKAKQKSALSADRVCCAVAACVLSYLAARLIVSDFSHWHVPLPAEATALGQVIAVACLPVMVLVGFGMRTRHRGLVLIGMLGGLAALWPQVLS</sequence>
<dbReference type="RefSeq" id="WP_171790797.1">
    <property type="nucleotide sequence ID" value="NZ_JABJWD010000055.1"/>
</dbReference>
<keyword evidence="1" id="KW-0812">Transmembrane</keyword>
<evidence type="ECO:0000313" key="3">
    <source>
        <dbReference type="Proteomes" id="UP001526337"/>
    </source>
</evidence>